<dbReference type="AlphaFoldDB" id="A0A0U3LE53"/>
<dbReference type="KEGG" id="rdp:RD2015_251"/>
<protein>
    <submittedName>
        <fullName evidence="1">Uncharacterized protein</fullName>
    </submittedName>
</protein>
<reference evidence="1 2" key="1">
    <citation type="submission" date="2015-12" db="EMBL/GenBank/DDBJ databases">
        <title>Complete genome of Roseateles depolymerans KCTC 42856.</title>
        <authorList>
            <person name="Kim K.M."/>
        </authorList>
    </citation>
    <scope>NUCLEOTIDE SEQUENCE [LARGE SCALE GENOMIC DNA]</scope>
    <source>
        <strain evidence="1 2">KCTC 42856</strain>
    </source>
</reference>
<dbReference type="OrthoDB" id="5523793at2"/>
<dbReference type="EMBL" id="CP013729">
    <property type="protein sequence ID" value="ALV04754.1"/>
    <property type="molecule type" value="Genomic_DNA"/>
</dbReference>
<gene>
    <name evidence="1" type="ORF">RD2015_251</name>
</gene>
<evidence type="ECO:0000313" key="1">
    <source>
        <dbReference type="EMBL" id="ALV04754.1"/>
    </source>
</evidence>
<proteinExistence type="predicted"/>
<organism evidence="1 2">
    <name type="scientific">Roseateles depolymerans</name>
    <dbReference type="NCBI Taxonomy" id="76731"/>
    <lineage>
        <taxon>Bacteria</taxon>
        <taxon>Pseudomonadati</taxon>
        <taxon>Pseudomonadota</taxon>
        <taxon>Betaproteobacteria</taxon>
        <taxon>Burkholderiales</taxon>
        <taxon>Sphaerotilaceae</taxon>
        <taxon>Roseateles</taxon>
    </lineage>
</organism>
<name>A0A0U3LE53_9BURK</name>
<dbReference type="RefSeq" id="WP_058933340.1">
    <property type="nucleotide sequence ID" value="NZ_CP013729.1"/>
</dbReference>
<dbReference type="STRING" id="76731.RD2015_251"/>
<evidence type="ECO:0000313" key="2">
    <source>
        <dbReference type="Proteomes" id="UP000060699"/>
    </source>
</evidence>
<sequence length="256" mass="28524">MFKVFRIFVLLVILAVVASTALMQRWQAQSWRRTQVITVYPINLQGDAATQAYIDQLGDQAFADIAPFFQAQARAFGLPLSTPVQVVLGRSMRDLPPPVPTQASVLSAMSWSLKMRWWAWRKTPPSSPVPDVRLYLLYHPGDFNGPLPHSTGLEKGRMGLVHLFASRAQEGPNQVVIAHEALHTFGATDKYDPSTLMPSFPDGYAAPDQQPTLPQDQAELMAGRIPVRPNEARMPASLAQTVVGRRTAEEINWLRR</sequence>
<keyword evidence="2" id="KW-1185">Reference proteome</keyword>
<dbReference type="Proteomes" id="UP000060699">
    <property type="component" value="Chromosome"/>
</dbReference>
<dbReference type="PATRIC" id="fig|76731.3.peg.252"/>
<accession>A0A0U3LE53</accession>